<evidence type="ECO:0000313" key="5">
    <source>
        <dbReference type="EMBL" id="SIT39412.1"/>
    </source>
</evidence>
<keyword evidence="1 5" id="KW-0560">Oxidoreductase</keyword>
<dbReference type="InterPro" id="IPR036291">
    <property type="entry name" value="NAD(P)-bd_dom_sf"/>
</dbReference>
<evidence type="ECO:0000259" key="4">
    <source>
        <dbReference type="Pfam" id="PF02737"/>
    </source>
</evidence>
<dbReference type="Gene3D" id="3.40.50.720">
    <property type="entry name" value="NAD(P)-binding Rossmann-like Domain"/>
    <property type="match status" value="1"/>
</dbReference>
<dbReference type="GO" id="GO:0006635">
    <property type="term" value="P:fatty acid beta-oxidation"/>
    <property type="evidence" value="ECO:0007669"/>
    <property type="project" value="TreeGrafter"/>
</dbReference>
<proteinExistence type="predicted"/>
<dbReference type="SUPFAM" id="SSF48179">
    <property type="entry name" value="6-phosphogluconate dehydrogenase C-terminal domain-like"/>
    <property type="match status" value="1"/>
</dbReference>
<organism evidence="5 6">
    <name type="scientific">Paraburkholderia piptadeniae</name>
    <dbReference type="NCBI Taxonomy" id="1701573"/>
    <lineage>
        <taxon>Bacteria</taxon>
        <taxon>Pseudomonadati</taxon>
        <taxon>Pseudomonadota</taxon>
        <taxon>Betaproteobacteria</taxon>
        <taxon>Burkholderiales</taxon>
        <taxon>Burkholderiaceae</taxon>
        <taxon>Paraburkholderia</taxon>
    </lineage>
</organism>
<evidence type="ECO:0000256" key="2">
    <source>
        <dbReference type="PIRSR" id="PIRSR000105-1"/>
    </source>
</evidence>
<dbReference type="AlphaFoldDB" id="A0A1N7RWD2"/>
<evidence type="ECO:0000259" key="3">
    <source>
        <dbReference type="Pfam" id="PF00725"/>
    </source>
</evidence>
<dbReference type="GO" id="GO:0070403">
    <property type="term" value="F:NAD+ binding"/>
    <property type="evidence" value="ECO:0007669"/>
    <property type="project" value="InterPro"/>
</dbReference>
<dbReference type="EC" id="1.1.1.157" evidence="5"/>
<name>A0A1N7RWD2_9BURK</name>
<dbReference type="PANTHER" id="PTHR48075:SF5">
    <property type="entry name" value="3-HYDROXYBUTYRYL-COA DEHYDROGENASE"/>
    <property type="match status" value="1"/>
</dbReference>
<dbReference type="PANTHER" id="PTHR48075">
    <property type="entry name" value="3-HYDROXYACYL-COA DEHYDROGENASE FAMILY PROTEIN"/>
    <property type="match status" value="1"/>
</dbReference>
<sequence>MTSIKTVGIAGAGTMGAGIAIVAARAGFVTKVYDTRDEALANARAQTNAFLDKSAQRGKLPADSIPEIMSRWHGTTDLADLHDCDIVIEAVFEDLRVKHELFKQLDAVCPPHTLFASNTSTISITEIAGGSGRPDRFVGMHFCLPAQLMKLIEMSAGLTTSDATFEEAWRFARALGQKPVRTQDTPGFILNYFLIPFNNDAIRLVEQGVAEAADIDVAIKTALGYPMGPLELLDLIGMDTQKLLCAAMYDLTNEPRAACPPLVRRMIAAGWLGKKTGKGFHTYGDTKMFGA</sequence>
<comment type="caution">
    <text evidence="5">The sequence shown here is derived from an EMBL/GenBank/DDBJ whole genome shotgun (WGS) entry which is preliminary data.</text>
</comment>
<feature type="site" description="Important for catalytic activity" evidence="2">
    <location>
        <position position="141"/>
    </location>
</feature>
<gene>
    <name evidence="5" type="primary">hbd</name>
    <name evidence="5" type="ORF">BN2476_220012</name>
</gene>
<feature type="domain" description="3-hydroxyacyl-CoA dehydrogenase C-terminal" evidence="3">
    <location>
        <begin position="187"/>
        <end position="283"/>
    </location>
</feature>
<keyword evidence="6" id="KW-1185">Reference proteome</keyword>
<reference evidence="5" key="1">
    <citation type="submission" date="2016-12" db="EMBL/GenBank/DDBJ databases">
        <authorList>
            <person name="Moulin L."/>
        </authorList>
    </citation>
    <scope>NUCLEOTIDE SEQUENCE [LARGE SCALE GENOMIC DNA]</scope>
    <source>
        <strain evidence="5">STM 7183</strain>
    </source>
</reference>
<feature type="domain" description="3-hydroxyacyl-CoA dehydrogenase NAD binding" evidence="4">
    <location>
        <begin position="6"/>
        <end position="184"/>
    </location>
</feature>
<dbReference type="Pfam" id="PF02737">
    <property type="entry name" value="3HCDH_N"/>
    <property type="match status" value="1"/>
</dbReference>
<evidence type="ECO:0000256" key="1">
    <source>
        <dbReference type="ARBA" id="ARBA00023002"/>
    </source>
</evidence>
<dbReference type="InterPro" id="IPR008927">
    <property type="entry name" value="6-PGluconate_DH-like_C_sf"/>
</dbReference>
<dbReference type="RefSeq" id="WP_087733994.1">
    <property type="nucleotide sequence ID" value="NZ_CYGY02000022.1"/>
</dbReference>
<dbReference type="InterPro" id="IPR006108">
    <property type="entry name" value="3HC_DH_C"/>
</dbReference>
<protein>
    <submittedName>
        <fullName evidence="5">3-hydroxybutyryl-CoA dehydrogenase</fullName>
        <ecNumber evidence="5">1.1.1.157</ecNumber>
    </submittedName>
</protein>
<dbReference type="InterPro" id="IPR022694">
    <property type="entry name" value="3-OHacyl-CoA_DH"/>
</dbReference>
<evidence type="ECO:0000313" key="6">
    <source>
        <dbReference type="Proteomes" id="UP000195569"/>
    </source>
</evidence>
<dbReference type="GO" id="GO:0008691">
    <property type="term" value="F:3-hydroxybutyryl-CoA dehydrogenase activity"/>
    <property type="evidence" value="ECO:0007669"/>
    <property type="project" value="UniProtKB-EC"/>
</dbReference>
<dbReference type="InterPro" id="IPR006176">
    <property type="entry name" value="3-OHacyl-CoA_DH_NAD-bd"/>
</dbReference>
<dbReference type="Gene3D" id="1.10.1040.10">
    <property type="entry name" value="N-(1-d-carboxylethyl)-l-norvaline Dehydrogenase, domain 2"/>
    <property type="match status" value="1"/>
</dbReference>
<dbReference type="FunFam" id="3.40.50.720:FF:000009">
    <property type="entry name" value="Fatty oxidation complex, alpha subunit"/>
    <property type="match status" value="1"/>
</dbReference>
<dbReference type="SUPFAM" id="SSF51735">
    <property type="entry name" value="NAD(P)-binding Rossmann-fold domains"/>
    <property type="match status" value="1"/>
</dbReference>
<dbReference type="EMBL" id="CYGY02000022">
    <property type="protein sequence ID" value="SIT39412.1"/>
    <property type="molecule type" value="Genomic_DNA"/>
</dbReference>
<dbReference type="Proteomes" id="UP000195569">
    <property type="component" value="Unassembled WGS sequence"/>
</dbReference>
<dbReference type="InterPro" id="IPR013328">
    <property type="entry name" value="6PGD_dom2"/>
</dbReference>
<dbReference type="OrthoDB" id="5287258at2"/>
<dbReference type="PIRSF" id="PIRSF000105">
    <property type="entry name" value="HCDH"/>
    <property type="match status" value="1"/>
</dbReference>
<accession>A0A1N7RWD2</accession>
<dbReference type="Pfam" id="PF00725">
    <property type="entry name" value="3HCDH"/>
    <property type="match status" value="1"/>
</dbReference>